<evidence type="ECO:0000256" key="5">
    <source>
        <dbReference type="ARBA" id="ARBA00022692"/>
    </source>
</evidence>
<dbReference type="GO" id="GO:0005886">
    <property type="term" value="C:plasma membrane"/>
    <property type="evidence" value="ECO:0007669"/>
    <property type="project" value="UniProtKB-SubCell"/>
</dbReference>
<gene>
    <name evidence="9" type="ORF">E4O86_11080</name>
</gene>
<dbReference type="Pfam" id="PF03547">
    <property type="entry name" value="Mem_trans"/>
    <property type="match status" value="1"/>
</dbReference>
<dbReference type="EMBL" id="SPKJ01000032">
    <property type="protein sequence ID" value="MYZ48254.1"/>
    <property type="molecule type" value="Genomic_DNA"/>
</dbReference>
<name>A0A964T5L7_9HYPH</name>
<dbReference type="AlphaFoldDB" id="A0A964T5L7"/>
<dbReference type="GO" id="GO:0055085">
    <property type="term" value="P:transmembrane transport"/>
    <property type="evidence" value="ECO:0007669"/>
    <property type="project" value="InterPro"/>
</dbReference>
<feature type="transmembrane region" description="Helical" evidence="8">
    <location>
        <begin position="299"/>
        <end position="319"/>
    </location>
</feature>
<dbReference type="Gene3D" id="1.20.1530.20">
    <property type="match status" value="1"/>
</dbReference>
<dbReference type="InterPro" id="IPR038770">
    <property type="entry name" value="Na+/solute_symporter_sf"/>
</dbReference>
<comment type="subcellular location">
    <subcellularLocation>
        <location evidence="1">Cell membrane</location>
        <topology evidence="1">Multi-pass membrane protein</topology>
    </subcellularLocation>
</comment>
<sequence length="379" mass="38862">MPAAQHAPMPEEHPVMRIDLASAMRPARFPARAPGVYGSPAALARGSSAAKSNAGARRSPLSEIVDIVLPIFGLIGIGYAAIRSGLLSVAAGDGLSEFVFTVAISVLLFRTVATADLAGTSPWRIWLVYYAALAIVWILAHLLMRRLFGRDARGAVVGSIAAGFANTVLIGLPFVQQILGDEAVLTALVIISIHTPIIMVAALLLDSWAMKADGIPGAEPGGARALLSVARSLARNPVIVGILAGLAWRAFAIPLGGPFGNVVDSLARTAGPLALVASGMGIARYGLRGRFAQSSVLAALKLLLLPGLVAAGGLALGLPPVVVEASTLIAACPTGVNAFIIAGRLRTGEALASTVITLSTAFSVLTMTAWVALLRTVLG</sequence>
<feature type="transmembrane region" description="Helical" evidence="8">
    <location>
        <begin position="64"/>
        <end position="82"/>
    </location>
</feature>
<comment type="caution">
    <text evidence="9">The sequence shown here is derived from an EMBL/GenBank/DDBJ whole genome shotgun (WGS) entry which is preliminary data.</text>
</comment>
<accession>A0A964T5L7</accession>
<evidence type="ECO:0000256" key="3">
    <source>
        <dbReference type="ARBA" id="ARBA00022448"/>
    </source>
</evidence>
<dbReference type="PANTHER" id="PTHR36838:SF3">
    <property type="entry name" value="TRANSPORTER AUXIN EFFLUX CARRIER EC FAMILY"/>
    <property type="match status" value="1"/>
</dbReference>
<evidence type="ECO:0000256" key="7">
    <source>
        <dbReference type="ARBA" id="ARBA00023136"/>
    </source>
</evidence>
<keyword evidence="7 8" id="KW-0472">Membrane</keyword>
<feature type="transmembrane region" description="Helical" evidence="8">
    <location>
        <begin position="156"/>
        <end position="179"/>
    </location>
</feature>
<dbReference type="InterPro" id="IPR004776">
    <property type="entry name" value="Mem_transp_PIN-like"/>
</dbReference>
<feature type="transmembrane region" description="Helical" evidence="8">
    <location>
        <begin position="125"/>
        <end position="144"/>
    </location>
</feature>
<feature type="transmembrane region" description="Helical" evidence="8">
    <location>
        <begin position="325"/>
        <end position="343"/>
    </location>
</feature>
<feature type="transmembrane region" description="Helical" evidence="8">
    <location>
        <begin position="185"/>
        <end position="205"/>
    </location>
</feature>
<dbReference type="PANTHER" id="PTHR36838">
    <property type="entry name" value="AUXIN EFFLUX CARRIER FAMILY PROTEIN"/>
    <property type="match status" value="1"/>
</dbReference>
<keyword evidence="4" id="KW-1003">Cell membrane</keyword>
<reference evidence="9" key="1">
    <citation type="submission" date="2019-03" db="EMBL/GenBank/DDBJ databases">
        <title>Afifella sp. nov., isolated from activated sludge.</title>
        <authorList>
            <person name="Li Q."/>
            <person name="Liu Y."/>
        </authorList>
    </citation>
    <scope>NUCLEOTIDE SEQUENCE</scope>
    <source>
        <strain evidence="9">L72</strain>
    </source>
</reference>
<evidence type="ECO:0000313" key="9">
    <source>
        <dbReference type="EMBL" id="MYZ48254.1"/>
    </source>
</evidence>
<feature type="transmembrane region" description="Helical" evidence="8">
    <location>
        <begin position="94"/>
        <end position="113"/>
    </location>
</feature>
<evidence type="ECO:0000256" key="2">
    <source>
        <dbReference type="ARBA" id="ARBA00010145"/>
    </source>
</evidence>
<feature type="transmembrane region" description="Helical" evidence="8">
    <location>
        <begin position="238"/>
        <end position="257"/>
    </location>
</feature>
<proteinExistence type="inferred from homology"/>
<evidence type="ECO:0000256" key="1">
    <source>
        <dbReference type="ARBA" id="ARBA00004651"/>
    </source>
</evidence>
<feature type="transmembrane region" description="Helical" evidence="8">
    <location>
        <begin position="350"/>
        <end position="373"/>
    </location>
</feature>
<keyword evidence="3" id="KW-0813">Transport</keyword>
<keyword evidence="10" id="KW-1185">Reference proteome</keyword>
<keyword evidence="5 8" id="KW-0812">Transmembrane</keyword>
<comment type="similarity">
    <text evidence="2">Belongs to the auxin efflux carrier (TC 2.A.69) family.</text>
</comment>
<feature type="transmembrane region" description="Helical" evidence="8">
    <location>
        <begin position="269"/>
        <end position="287"/>
    </location>
</feature>
<evidence type="ECO:0000256" key="6">
    <source>
        <dbReference type="ARBA" id="ARBA00022989"/>
    </source>
</evidence>
<organism evidence="9 10">
    <name type="scientific">Propylenella binzhouense</name>
    <dbReference type="NCBI Taxonomy" id="2555902"/>
    <lineage>
        <taxon>Bacteria</taxon>
        <taxon>Pseudomonadati</taxon>
        <taxon>Pseudomonadota</taxon>
        <taxon>Alphaproteobacteria</taxon>
        <taxon>Hyphomicrobiales</taxon>
        <taxon>Propylenellaceae</taxon>
        <taxon>Propylenella</taxon>
    </lineage>
</organism>
<dbReference type="Proteomes" id="UP000773614">
    <property type="component" value="Unassembled WGS sequence"/>
</dbReference>
<evidence type="ECO:0000256" key="8">
    <source>
        <dbReference type="SAM" id="Phobius"/>
    </source>
</evidence>
<keyword evidence="6 8" id="KW-1133">Transmembrane helix</keyword>
<protein>
    <submittedName>
        <fullName evidence="9">AEC family transporter</fullName>
    </submittedName>
</protein>
<evidence type="ECO:0000313" key="10">
    <source>
        <dbReference type="Proteomes" id="UP000773614"/>
    </source>
</evidence>
<evidence type="ECO:0000256" key="4">
    <source>
        <dbReference type="ARBA" id="ARBA00022475"/>
    </source>
</evidence>